<organism evidence="1 2">
    <name type="scientific">Owenia fusiformis</name>
    <name type="common">Polychaete worm</name>
    <dbReference type="NCBI Taxonomy" id="6347"/>
    <lineage>
        <taxon>Eukaryota</taxon>
        <taxon>Metazoa</taxon>
        <taxon>Spiralia</taxon>
        <taxon>Lophotrochozoa</taxon>
        <taxon>Annelida</taxon>
        <taxon>Polychaeta</taxon>
        <taxon>Sedentaria</taxon>
        <taxon>Canalipalpata</taxon>
        <taxon>Sabellida</taxon>
        <taxon>Oweniida</taxon>
        <taxon>Oweniidae</taxon>
        <taxon>Owenia</taxon>
    </lineage>
</organism>
<evidence type="ECO:0000313" key="1">
    <source>
        <dbReference type="EMBL" id="CAH1781850.1"/>
    </source>
</evidence>
<comment type="caution">
    <text evidence="1">The sequence shown here is derived from an EMBL/GenBank/DDBJ whole genome shotgun (WGS) entry which is preliminary data.</text>
</comment>
<proteinExistence type="predicted"/>
<accession>A0A8J1UZI1</accession>
<keyword evidence="2" id="KW-1185">Reference proteome</keyword>
<dbReference type="OrthoDB" id="6157322at2759"/>
<feature type="non-terminal residue" evidence="1">
    <location>
        <position position="1"/>
    </location>
</feature>
<evidence type="ECO:0000313" key="2">
    <source>
        <dbReference type="Proteomes" id="UP000749559"/>
    </source>
</evidence>
<feature type="non-terminal residue" evidence="1">
    <location>
        <position position="278"/>
    </location>
</feature>
<dbReference type="Proteomes" id="UP000749559">
    <property type="component" value="Unassembled WGS sequence"/>
</dbReference>
<reference evidence="1" key="1">
    <citation type="submission" date="2022-03" db="EMBL/GenBank/DDBJ databases">
        <authorList>
            <person name="Martin C."/>
        </authorList>
    </citation>
    <scope>NUCLEOTIDE SEQUENCE</scope>
</reference>
<gene>
    <name evidence="1" type="ORF">OFUS_LOCUS8361</name>
</gene>
<dbReference type="EMBL" id="CAIIXF020000004">
    <property type="protein sequence ID" value="CAH1781850.1"/>
    <property type="molecule type" value="Genomic_DNA"/>
</dbReference>
<dbReference type="AlphaFoldDB" id="A0A8J1UZI1"/>
<sequence>GPILNVDVRLSSTSDWLTLNMDPSISFTLGIVFAEVNKLSLPVSLSGMKVKQKSGTFEMSILTQGIHPFDGTVIDSTRDPACVQDMTVAEIADYIANNAFLNTYLKSASALLPSFVNALPTGTEILLSNKLHSWVTTGDVVKGIPVCDVAPVFPDRLYSVFKFNTDTTLSIFGQMINIPVVDGEDVCLIVDIFNDLGGTIMLTFPPSIAKSLPNNRKRRQSTDSSACRILKKIPMTADILGDLDVCVRGLGFSATNGLNVHNSKNSLQLWNGDEIFNY</sequence>
<name>A0A8J1UZI1_OWEFU</name>
<protein>
    <submittedName>
        <fullName evidence="1">Uncharacterized protein</fullName>
    </submittedName>
</protein>